<comment type="similarity">
    <text evidence="1">Belongs to the bacterial solute-binding protein 5 family.</text>
</comment>
<dbReference type="PANTHER" id="PTHR30290:SF38">
    <property type="entry name" value="D,D-DIPEPTIDE-BINDING PERIPLASMIC PROTEIN DDPA-RELATED"/>
    <property type="match status" value="1"/>
</dbReference>
<evidence type="ECO:0000256" key="2">
    <source>
        <dbReference type="ARBA" id="ARBA00022448"/>
    </source>
</evidence>
<sequence>MAACLLALSGCGDGGQPEPAASATPGAASGAASGAADQSAPAAAPGTPVPGGRIIEAMLGDATNLIPPLSSDSASHEVADLIYVAPLRYDKDINLECWAAESYEVLDDGKLLKFVLKPGIHWFDGVELTAADVEFTYKLMIDPKTPTAYAGDFKAVSSFTVTGKYSFEVRYDEPFARSLVTWASSILPRHVLEGQDLMNTEQSRNPLGAGPYKLSVWEPGRRIVLDVNPDYFEGRAYLDQVVYRIIPDLSTMFLELKAGNLDMMGLTPQQYLHQTTGREWDEKFKKYKYLSFGYTFLGYNLQNPMFADVRVRQALAHAIDKQEIVKGVLLGLGMPTIGPYKPGTWIYNESIKDYAFDPQKAKAMLAEAGWTPGAHGVLTKDGKPFSFTILTNQGNDQRIKTATIIQQRLKEIGIEVAIRTVEWAAFIKEFVDTGRFDAIIMGWTIPQDPDGYDVWHSSRAVPGGLNFAGFKNAEADALLEKGRRTLDQAERKKYYDAFQEVLHREQPYCFLYAPYALPILSARFQGVEPAPAGIAYNFTKWWVPKNLQTFSLTRD</sequence>
<dbReference type="GO" id="GO:0043190">
    <property type="term" value="C:ATP-binding cassette (ABC) transporter complex"/>
    <property type="evidence" value="ECO:0007669"/>
    <property type="project" value="InterPro"/>
</dbReference>
<dbReference type="GO" id="GO:0015833">
    <property type="term" value="P:peptide transport"/>
    <property type="evidence" value="ECO:0007669"/>
    <property type="project" value="TreeGrafter"/>
</dbReference>
<dbReference type="Pfam" id="PF00496">
    <property type="entry name" value="SBP_bac_5"/>
    <property type="match status" value="1"/>
</dbReference>
<evidence type="ECO:0000256" key="1">
    <source>
        <dbReference type="ARBA" id="ARBA00005695"/>
    </source>
</evidence>
<feature type="region of interest" description="Disordered" evidence="4">
    <location>
        <begin position="13"/>
        <end position="47"/>
    </location>
</feature>
<dbReference type="PANTHER" id="PTHR30290">
    <property type="entry name" value="PERIPLASMIC BINDING COMPONENT OF ABC TRANSPORTER"/>
    <property type="match status" value="1"/>
</dbReference>
<dbReference type="InterPro" id="IPR030678">
    <property type="entry name" value="Peptide/Ni-bd"/>
</dbReference>
<accession>A0A7K3NLY6</accession>
<dbReference type="Gene3D" id="3.10.105.10">
    <property type="entry name" value="Dipeptide-binding Protein, Domain 3"/>
    <property type="match status" value="1"/>
</dbReference>
<gene>
    <name evidence="6" type="ORF">G3N56_10665</name>
</gene>
<dbReference type="RefSeq" id="WP_163302269.1">
    <property type="nucleotide sequence ID" value="NZ_JAAGRQ010000040.1"/>
</dbReference>
<dbReference type="FunFam" id="3.10.105.10:FF:000006">
    <property type="entry name" value="Peptide ABC transporter substrate-binding protein"/>
    <property type="match status" value="1"/>
</dbReference>
<keyword evidence="2" id="KW-0813">Transport</keyword>
<dbReference type="GO" id="GO:0030288">
    <property type="term" value="C:outer membrane-bounded periplasmic space"/>
    <property type="evidence" value="ECO:0007669"/>
    <property type="project" value="UniProtKB-ARBA"/>
</dbReference>
<comment type="caution">
    <text evidence="6">The sequence shown here is derived from an EMBL/GenBank/DDBJ whole genome shotgun (WGS) entry which is preliminary data.</text>
</comment>
<evidence type="ECO:0000259" key="5">
    <source>
        <dbReference type="Pfam" id="PF00496"/>
    </source>
</evidence>
<dbReference type="Gene3D" id="3.90.76.10">
    <property type="entry name" value="Dipeptide-binding Protein, Domain 1"/>
    <property type="match status" value="1"/>
</dbReference>
<feature type="domain" description="Solute-binding protein family 5" evidence="5">
    <location>
        <begin position="96"/>
        <end position="450"/>
    </location>
</feature>
<reference evidence="6 7" key="1">
    <citation type="submission" date="2020-02" db="EMBL/GenBank/DDBJ databases">
        <title>Comparative genomics of sulfur disproportionating microorganisms.</title>
        <authorList>
            <person name="Ward L.M."/>
            <person name="Bertran E."/>
            <person name="Johnston D.T."/>
        </authorList>
    </citation>
    <scope>NUCLEOTIDE SEQUENCE [LARGE SCALE GENOMIC DNA]</scope>
    <source>
        <strain evidence="6 7">DSM 3696</strain>
    </source>
</reference>
<dbReference type="Gene3D" id="3.40.190.10">
    <property type="entry name" value="Periplasmic binding protein-like II"/>
    <property type="match status" value="1"/>
</dbReference>
<dbReference type="Proteomes" id="UP000469724">
    <property type="component" value="Unassembled WGS sequence"/>
</dbReference>
<dbReference type="EMBL" id="JAAGRQ010000040">
    <property type="protein sequence ID" value="NDY57201.1"/>
    <property type="molecule type" value="Genomic_DNA"/>
</dbReference>
<dbReference type="CDD" id="cd08514">
    <property type="entry name" value="PBP2_AppA_like"/>
    <property type="match status" value="1"/>
</dbReference>
<keyword evidence="3" id="KW-0732">Signal</keyword>
<evidence type="ECO:0000313" key="7">
    <source>
        <dbReference type="Proteomes" id="UP000469724"/>
    </source>
</evidence>
<dbReference type="InterPro" id="IPR000914">
    <property type="entry name" value="SBP_5_dom"/>
</dbReference>
<protein>
    <submittedName>
        <fullName evidence="6">Peptide-binding protein</fullName>
    </submittedName>
</protein>
<evidence type="ECO:0000256" key="4">
    <source>
        <dbReference type="SAM" id="MobiDB-lite"/>
    </source>
</evidence>
<dbReference type="InterPro" id="IPR039424">
    <property type="entry name" value="SBP_5"/>
</dbReference>
<dbReference type="GO" id="GO:1904680">
    <property type="term" value="F:peptide transmembrane transporter activity"/>
    <property type="evidence" value="ECO:0007669"/>
    <property type="project" value="TreeGrafter"/>
</dbReference>
<organism evidence="6 7">
    <name type="scientific">Desulfolutivibrio sulfodismutans</name>
    <dbReference type="NCBI Taxonomy" id="63561"/>
    <lineage>
        <taxon>Bacteria</taxon>
        <taxon>Pseudomonadati</taxon>
        <taxon>Thermodesulfobacteriota</taxon>
        <taxon>Desulfovibrionia</taxon>
        <taxon>Desulfovibrionales</taxon>
        <taxon>Desulfovibrionaceae</taxon>
        <taxon>Desulfolutivibrio</taxon>
    </lineage>
</organism>
<feature type="compositionally biased region" description="Low complexity" evidence="4">
    <location>
        <begin position="19"/>
        <end position="47"/>
    </location>
</feature>
<name>A0A7K3NLY6_9BACT</name>
<evidence type="ECO:0000313" key="6">
    <source>
        <dbReference type="EMBL" id="NDY57201.1"/>
    </source>
</evidence>
<dbReference type="SUPFAM" id="SSF53850">
    <property type="entry name" value="Periplasmic binding protein-like II"/>
    <property type="match status" value="1"/>
</dbReference>
<evidence type="ECO:0000256" key="3">
    <source>
        <dbReference type="ARBA" id="ARBA00022729"/>
    </source>
</evidence>
<keyword evidence="7" id="KW-1185">Reference proteome</keyword>
<dbReference type="PIRSF" id="PIRSF002741">
    <property type="entry name" value="MppA"/>
    <property type="match status" value="1"/>
</dbReference>
<proteinExistence type="inferred from homology"/>
<dbReference type="AlphaFoldDB" id="A0A7K3NLY6"/>